<dbReference type="PANTHER" id="PTHR43377">
    <property type="entry name" value="BILIVERDIN REDUCTASE A"/>
    <property type="match status" value="1"/>
</dbReference>
<dbReference type="AlphaFoldDB" id="A0A1I0RB39"/>
<dbReference type="RefSeq" id="WP_092455779.1">
    <property type="nucleotide sequence ID" value="NZ_FOJI01000013.1"/>
</dbReference>
<dbReference type="GO" id="GO:0000166">
    <property type="term" value="F:nucleotide binding"/>
    <property type="evidence" value="ECO:0007669"/>
    <property type="project" value="InterPro"/>
</dbReference>
<dbReference type="STRING" id="99656.SAMN05421659_113104"/>
<dbReference type="OrthoDB" id="9772350at2"/>
<dbReference type="Proteomes" id="UP000199701">
    <property type="component" value="Unassembled WGS sequence"/>
</dbReference>
<evidence type="ECO:0000313" key="2">
    <source>
        <dbReference type="EMBL" id="SEW38013.1"/>
    </source>
</evidence>
<dbReference type="SUPFAM" id="SSF51735">
    <property type="entry name" value="NAD(P)-binding Rossmann-fold domains"/>
    <property type="match status" value="1"/>
</dbReference>
<dbReference type="Pfam" id="PF01408">
    <property type="entry name" value="GFO_IDH_MocA"/>
    <property type="match status" value="1"/>
</dbReference>
<protein>
    <submittedName>
        <fullName evidence="2">Predicted dehydrogenase</fullName>
    </submittedName>
</protein>
<accession>A0A1I0RB39</accession>
<name>A0A1I0RB39_9FIRM</name>
<dbReference type="InterPro" id="IPR036291">
    <property type="entry name" value="NAD(P)-bd_dom_sf"/>
</dbReference>
<organism evidence="2 3">
    <name type="scientific">[Clostridium] fimetarium</name>
    <dbReference type="NCBI Taxonomy" id="99656"/>
    <lineage>
        <taxon>Bacteria</taxon>
        <taxon>Bacillati</taxon>
        <taxon>Bacillota</taxon>
        <taxon>Clostridia</taxon>
        <taxon>Lachnospirales</taxon>
        <taxon>Lachnospiraceae</taxon>
    </lineage>
</organism>
<dbReference type="InterPro" id="IPR000683">
    <property type="entry name" value="Gfo/Idh/MocA-like_OxRdtase_N"/>
</dbReference>
<proteinExistence type="predicted"/>
<gene>
    <name evidence="2" type="ORF">SAMN05421659_113104</name>
</gene>
<dbReference type="EMBL" id="FOJI01000013">
    <property type="protein sequence ID" value="SEW38013.1"/>
    <property type="molecule type" value="Genomic_DNA"/>
</dbReference>
<evidence type="ECO:0000313" key="3">
    <source>
        <dbReference type="Proteomes" id="UP000199701"/>
    </source>
</evidence>
<dbReference type="Gene3D" id="3.40.50.720">
    <property type="entry name" value="NAD(P)-binding Rossmann-like Domain"/>
    <property type="match status" value="1"/>
</dbReference>
<feature type="domain" description="Gfo/Idh/MocA-like oxidoreductase N-terminal" evidence="1">
    <location>
        <begin position="5"/>
        <end position="117"/>
    </location>
</feature>
<dbReference type="InterPro" id="IPR051450">
    <property type="entry name" value="Gfo/Idh/MocA_Oxidoreductases"/>
</dbReference>
<reference evidence="2 3" key="1">
    <citation type="submission" date="2016-10" db="EMBL/GenBank/DDBJ databases">
        <authorList>
            <person name="de Groot N.N."/>
        </authorList>
    </citation>
    <scope>NUCLEOTIDE SEQUENCE [LARGE SCALE GENOMIC DNA]</scope>
    <source>
        <strain evidence="2 3">DSM 9179</strain>
    </source>
</reference>
<sequence>MGKSKFIIIGSGWRSMYYVRIAKALPEMFELCAMYCRTTEKAEKIARENNIHTTTSIEECVSYSPDFVVVAVNKTSIYEVSKEWMKKGFAVLCETPPSLKLEELQDLWQMHEQGAKLQVAEQYFLYPTYKGKLDILDSKILGDPYNVTISAIHDYHAASIIRKILGTGFENVTIYGKKHKYPVTETLTRYESLFDGRVADKERDRLTFEFENGKMAFYDFSSIQYRSTIRSLYMQVQGIKGEMVNDTFRYLDEENMSHESEITIEKFESGQIESVKFEGKSVYQCPYNDCGLSEDETAIAGLMSGMKEYSLTCKEVYPLADAMQDAYITILMQEALANPNQEIKMQSQNWMM</sequence>
<keyword evidence="3" id="KW-1185">Reference proteome</keyword>
<evidence type="ECO:0000259" key="1">
    <source>
        <dbReference type="Pfam" id="PF01408"/>
    </source>
</evidence>
<dbReference type="PANTHER" id="PTHR43377:SF1">
    <property type="entry name" value="BILIVERDIN REDUCTASE A"/>
    <property type="match status" value="1"/>
</dbReference>